<sequence length="334" mass="38168">MSNDQPRTDTSTYKLNHTMVRVKDPKRSVKFYEDNFGMSLINKLDHPDAKFCLYFLAFDSSEADSYGKTWTDREGLLELTHNYGTEDDPNYKVNNGNDDPEHQDKYGKLTLPSAISVNNITRACEELSAAGVQFKEHPSKDRSLNACQEDIVYALDPDGYYIAILQLPVAASEAPQKPKWRFSHTMLRVKDLEASTLFYASYLGMATLYRTKSQGKADSEQAFMGYRPSEYGRNSLDSILKREGVLELVQYYGTEKQDNVKYHNGNDQPQGFGHVCISVDDLDLACARFEGLEGIRWRKRLTDGRMKNVAFLLDPDGYWVEVIQNEALKKRANW</sequence>
<dbReference type="PANTHER" id="PTHR10374">
    <property type="entry name" value="LACTOYLGLUTATHIONE LYASE GLYOXALASE I"/>
    <property type="match status" value="1"/>
</dbReference>
<dbReference type="PROSITE" id="PS00934">
    <property type="entry name" value="GLYOXALASE_I_1"/>
    <property type="match status" value="2"/>
</dbReference>
<comment type="function">
    <text evidence="8">Catalyzes the conversion of hemimercaptal, formed from methylglyoxal and glutathione, to S-lactoylglutathione.</text>
</comment>
<dbReference type="Proteomes" id="UP000267821">
    <property type="component" value="Unassembled WGS sequence"/>
</dbReference>
<evidence type="ECO:0000256" key="1">
    <source>
        <dbReference type="ARBA" id="ARBA00001947"/>
    </source>
</evidence>
<organism evidence="10 11">
    <name type="scientific">Terfezia boudieri ATCC MYA-4762</name>
    <dbReference type="NCBI Taxonomy" id="1051890"/>
    <lineage>
        <taxon>Eukaryota</taxon>
        <taxon>Fungi</taxon>
        <taxon>Dikarya</taxon>
        <taxon>Ascomycota</taxon>
        <taxon>Pezizomycotina</taxon>
        <taxon>Pezizomycetes</taxon>
        <taxon>Pezizales</taxon>
        <taxon>Pezizaceae</taxon>
        <taxon>Terfezia</taxon>
    </lineage>
</organism>
<feature type="domain" description="VOC" evidence="9">
    <location>
        <begin position="181"/>
        <end position="325"/>
    </location>
</feature>
<protein>
    <recommendedName>
        <fullName evidence="4 8">Lactoylglutathione lyase</fullName>
        <ecNumber evidence="4 8">4.4.1.5</ecNumber>
    </recommendedName>
    <alternativeName>
        <fullName evidence="8">Glyoxalase I</fullName>
    </alternativeName>
</protein>
<evidence type="ECO:0000256" key="5">
    <source>
        <dbReference type="ARBA" id="ARBA00022723"/>
    </source>
</evidence>
<feature type="domain" description="VOC" evidence="9">
    <location>
        <begin position="14"/>
        <end position="167"/>
    </location>
</feature>
<dbReference type="EMBL" id="ML121551">
    <property type="protein sequence ID" value="RPB22573.1"/>
    <property type="molecule type" value="Genomic_DNA"/>
</dbReference>
<dbReference type="STRING" id="1051890.A0A3N4LI59"/>
<keyword evidence="5 8" id="KW-0479">Metal-binding</keyword>
<dbReference type="InterPro" id="IPR018146">
    <property type="entry name" value="Glyoxalase_1_CS"/>
</dbReference>
<proteinExistence type="inferred from homology"/>
<evidence type="ECO:0000256" key="6">
    <source>
        <dbReference type="ARBA" id="ARBA00022833"/>
    </source>
</evidence>
<dbReference type="PANTHER" id="PTHR10374:SF30">
    <property type="entry name" value="LACTOYLGLUTATHIONE LYASE"/>
    <property type="match status" value="1"/>
</dbReference>
<dbReference type="Gene3D" id="3.10.180.10">
    <property type="entry name" value="2,3-Dihydroxybiphenyl 1,2-Dioxygenase, domain 1"/>
    <property type="match status" value="2"/>
</dbReference>
<dbReference type="SUPFAM" id="SSF54593">
    <property type="entry name" value="Glyoxalase/Bleomycin resistance protein/Dihydroxybiphenyl dioxygenase"/>
    <property type="match status" value="2"/>
</dbReference>
<evidence type="ECO:0000256" key="3">
    <source>
        <dbReference type="ARBA" id="ARBA00010363"/>
    </source>
</evidence>
<keyword evidence="11" id="KW-1185">Reference proteome</keyword>
<comment type="cofactor">
    <cofactor evidence="1 8">
        <name>Zn(2+)</name>
        <dbReference type="ChEBI" id="CHEBI:29105"/>
    </cofactor>
</comment>
<gene>
    <name evidence="10" type="ORF">L211DRAFT_810706</name>
</gene>
<dbReference type="CDD" id="cd07233">
    <property type="entry name" value="GlxI_Zn"/>
    <property type="match status" value="2"/>
</dbReference>
<dbReference type="AlphaFoldDB" id="A0A3N4LI59"/>
<dbReference type="InterPro" id="IPR029068">
    <property type="entry name" value="Glyas_Bleomycin-R_OHBP_Dase"/>
</dbReference>
<dbReference type="InParanoid" id="A0A3N4LI59"/>
<evidence type="ECO:0000259" key="9">
    <source>
        <dbReference type="PROSITE" id="PS51819"/>
    </source>
</evidence>
<dbReference type="EC" id="4.4.1.5" evidence="4 8"/>
<dbReference type="NCBIfam" id="TIGR00068">
    <property type="entry name" value="glyox_I"/>
    <property type="match status" value="2"/>
</dbReference>
<dbReference type="GO" id="GO:0004462">
    <property type="term" value="F:lactoylglutathione lyase activity"/>
    <property type="evidence" value="ECO:0007669"/>
    <property type="project" value="UniProtKB-UniRule"/>
</dbReference>
<comment type="catalytic activity">
    <reaction evidence="8">
        <text>(R)-S-lactoylglutathione = methylglyoxal + glutathione</text>
        <dbReference type="Rhea" id="RHEA:19069"/>
        <dbReference type="ChEBI" id="CHEBI:17158"/>
        <dbReference type="ChEBI" id="CHEBI:57474"/>
        <dbReference type="ChEBI" id="CHEBI:57925"/>
        <dbReference type="EC" id="4.4.1.5"/>
    </reaction>
</comment>
<name>A0A3N4LI59_9PEZI</name>
<dbReference type="InterPro" id="IPR004361">
    <property type="entry name" value="Glyoxalase_1"/>
</dbReference>
<keyword evidence="6 8" id="KW-0862">Zinc</keyword>
<dbReference type="PROSITE" id="PS51819">
    <property type="entry name" value="VOC"/>
    <property type="match status" value="2"/>
</dbReference>
<evidence type="ECO:0000313" key="10">
    <source>
        <dbReference type="EMBL" id="RPB22573.1"/>
    </source>
</evidence>
<reference evidence="10 11" key="1">
    <citation type="journal article" date="2018" name="Nat. Ecol. Evol.">
        <title>Pezizomycetes genomes reveal the molecular basis of ectomycorrhizal truffle lifestyle.</title>
        <authorList>
            <person name="Murat C."/>
            <person name="Payen T."/>
            <person name="Noel B."/>
            <person name="Kuo A."/>
            <person name="Morin E."/>
            <person name="Chen J."/>
            <person name="Kohler A."/>
            <person name="Krizsan K."/>
            <person name="Balestrini R."/>
            <person name="Da Silva C."/>
            <person name="Montanini B."/>
            <person name="Hainaut M."/>
            <person name="Levati E."/>
            <person name="Barry K.W."/>
            <person name="Belfiori B."/>
            <person name="Cichocki N."/>
            <person name="Clum A."/>
            <person name="Dockter R.B."/>
            <person name="Fauchery L."/>
            <person name="Guy J."/>
            <person name="Iotti M."/>
            <person name="Le Tacon F."/>
            <person name="Lindquist E.A."/>
            <person name="Lipzen A."/>
            <person name="Malagnac F."/>
            <person name="Mello A."/>
            <person name="Molinier V."/>
            <person name="Miyauchi S."/>
            <person name="Poulain J."/>
            <person name="Riccioni C."/>
            <person name="Rubini A."/>
            <person name="Sitrit Y."/>
            <person name="Splivallo R."/>
            <person name="Traeger S."/>
            <person name="Wang M."/>
            <person name="Zifcakova L."/>
            <person name="Wipf D."/>
            <person name="Zambonelli A."/>
            <person name="Paolocci F."/>
            <person name="Nowrousian M."/>
            <person name="Ottonello S."/>
            <person name="Baldrian P."/>
            <person name="Spatafora J.W."/>
            <person name="Henrissat B."/>
            <person name="Nagy L.G."/>
            <person name="Aury J.M."/>
            <person name="Wincker P."/>
            <person name="Grigoriev I.V."/>
            <person name="Bonfante P."/>
            <person name="Martin F.M."/>
        </authorList>
    </citation>
    <scope>NUCLEOTIDE SEQUENCE [LARGE SCALE GENOMIC DNA]</scope>
    <source>
        <strain evidence="10 11">ATCC MYA-4762</strain>
    </source>
</reference>
<evidence type="ECO:0000256" key="4">
    <source>
        <dbReference type="ARBA" id="ARBA00012081"/>
    </source>
</evidence>
<dbReference type="GO" id="GO:0046872">
    <property type="term" value="F:metal ion binding"/>
    <property type="evidence" value="ECO:0007669"/>
    <property type="project" value="UniProtKB-UniRule"/>
</dbReference>
<comment type="pathway">
    <text evidence="2 8">Secondary metabolite metabolism; methylglyoxal degradation; (R)-lactate from methylglyoxal: step 1/2.</text>
</comment>
<accession>A0A3N4LI59</accession>
<dbReference type="FunCoup" id="A0A3N4LI59">
    <property type="interactions" value="196"/>
</dbReference>
<dbReference type="InterPro" id="IPR037523">
    <property type="entry name" value="VOC_core"/>
</dbReference>
<comment type="similarity">
    <text evidence="3 8">Belongs to the glyoxalase I family.</text>
</comment>
<dbReference type="InterPro" id="IPR004360">
    <property type="entry name" value="Glyas_Fos-R_dOase_dom"/>
</dbReference>
<evidence type="ECO:0000256" key="7">
    <source>
        <dbReference type="ARBA" id="ARBA00023239"/>
    </source>
</evidence>
<evidence type="ECO:0000313" key="11">
    <source>
        <dbReference type="Proteomes" id="UP000267821"/>
    </source>
</evidence>
<keyword evidence="7 8" id="KW-0456">Lyase</keyword>
<evidence type="ECO:0000256" key="2">
    <source>
        <dbReference type="ARBA" id="ARBA00005008"/>
    </source>
</evidence>
<dbReference type="PROSITE" id="PS00935">
    <property type="entry name" value="GLYOXALASE_I_2"/>
    <property type="match status" value="1"/>
</dbReference>
<dbReference type="Pfam" id="PF00903">
    <property type="entry name" value="Glyoxalase"/>
    <property type="match status" value="2"/>
</dbReference>
<evidence type="ECO:0000256" key="8">
    <source>
        <dbReference type="RuleBase" id="RU361179"/>
    </source>
</evidence>
<dbReference type="OrthoDB" id="16820at2759"/>